<dbReference type="CDD" id="cd18579">
    <property type="entry name" value="ABC_6TM_ABCC_D1"/>
    <property type="match status" value="1"/>
</dbReference>
<comment type="caution">
    <text evidence="11">The sequence shown here is derived from an EMBL/GenBank/DDBJ whole genome shotgun (WGS) entry which is preliminary data.</text>
</comment>
<dbReference type="FunFam" id="3.40.50.300:FF:000163">
    <property type="entry name" value="Multidrug resistance-associated protein member 4"/>
    <property type="match status" value="1"/>
</dbReference>
<evidence type="ECO:0000256" key="4">
    <source>
        <dbReference type="ARBA" id="ARBA00022741"/>
    </source>
</evidence>
<feature type="transmembrane region" description="Helical" evidence="8">
    <location>
        <begin position="225"/>
        <end position="247"/>
    </location>
</feature>
<dbReference type="InterPro" id="IPR011527">
    <property type="entry name" value="ABC1_TM_dom"/>
</dbReference>
<evidence type="ECO:0000256" key="6">
    <source>
        <dbReference type="ARBA" id="ARBA00022989"/>
    </source>
</evidence>
<dbReference type="EMBL" id="JAQQBS010001425">
    <property type="protein sequence ID" value="KAK0157349.1"/>
    <property type="molecule type" value="Genomic_DNA"/>
</dbReference>
<feature type="transmembrane region" description="Helical" evidence="8">
    <location>
        <begin position="110"/>
        <end position="131"/>
    </location>
</feature>
<feature type="transmembrane region" description="Helical" evidence="8">
    <location>
        <begin position="616"/>
        <end position="635"/>
    </location>
</feature>
<dbReference type="Gene3D" id="1.20.1560.10">
    <property type="entry name" value="ABC transporter type 1, transmembrane domain"/>
    <property type="match status" value="2"/>
</dbReference>
<feature type="transmembrane region" description="Helical" evidence="8">
    <location>
        <begin position="253"/>
        <end position="273"/>
    </location>
</feature>
<gene>
    <name evidence="11" type="ORF">PV328_011102</name>
</gene>
<feature type="transmembrane region" description="Helical" evidence="8">
    <location>
        <begin position="356"/>
        <end position="378"/>
    </location>
</feature>
<dbReference type="AlphaFoldDB" id="A0AA39EV31"/>
<evidence type="ECO:0000259" key="10">
    <source>
        <dbReference type="PROSITE" id="PS50929"/>
    </source>
</evidence>
<dbReference type="PROSITE" id="PS50893">
    <property type="entry name" value="ABC_TRANSPORTER_2"/>
    <property type="match status" value="1"/>
</dbReference>
<dbReference type="Pfam" id="PF00664">
    <property type="entry name" value="ABC_membrane"/>
    <property type="match status" value="2"/>
</dbReference>
<dbReference type="GO" id="GO:0016020">
    <property type="term" value="C:membrane"/>
    <property type="evidence" value="ECO:0007669"/>
    <property type="project" value="UniProtKB-SubCell"/>
</dbReference>
<organism evidence="11 12">
    <name type="scientific">Microctonus aethiopoides</name>
    <dbReference type="NCBI Taxonomy" id="144406"/>
    <lineage>
        <taxon>Eukaryota</taxon>
        <taxon>Metazoa</taxon>
        <taxon>Ecdysozoa</taxon>
        <taxon>Arthropoda</taxon>
        <taxon>Hexapoda</taxon>
        <taxon>Insecta</taxon>
        <taxon>Pterygota</taxon>
        <taxon>Neoptera</taxon>
        <taxon>Endopterygota</taxon>
        <taxon>Hymenoptera</taxon>
        <taxon>Apocrita</taxon>
        <taxon>Ichneumonoidea</taxon>
        <taxon>Braconidae</taxon>
        <taxon>Euphorinae</taxon>
        <taxon>Microctonus</taxon>
    </lineage>
</organism>
<dbReference type="SMART" id="SM00382">
    <property type="entry name" value="AAA"/>
    <property type="match status" value="2"/>
</dbReference>
<accession>A0AA39EV31</accession>
<evidence type="ECO:0000256" key="3">
    <source>
        <dbReference type="ARBA" id="ARBA00022692"/>
    </source>
</evidence>
<dbReference type="SUPFAM" id="SSF90123">
    <property type="entry name" value="ABC transporter transmembrane region"/>
    <property type="match status" value="2"/>
</dbReference>
<protein>
    <submittedName>
        <fullName evidence="11">Uncharacterized protein</fullName>
    </submittedName>
</protein>
<dbReference type="Gene3D" id="3.40.50.300">
    <property type="entry name" value="P-loop containing nucleotide triphosphate hydrolases"/>
    <property type="match status" value="2"/>
</dbReference>
<reference evidence="11" key="1">
    <citation type="journal article" date="2023" name="bioRxiv">
        <title>Scaffold-level genome assemblies of two parasitoid biocontrol wasps reveal the parthenogenesis mechanism and an associated novel virus.</title>
        <authorList>
            <person name="Inwood S."/>
            <person name="Skelly J."/>
            <person name="Guhlin J."/>
            <person name="Harrop T."/>
            <person name="Goldson S."/>
            <person name="Dearden P."/>
        </authorList>
    </citation>
    <scope>NUCLEOTIDE SEQUENCE</scope>
    <source>
        <strain evidence="11">Irish</strain>
        <tissue evidence="11">Whole body</tissue>
    </source>
</reference>
<feature type="domain" description="ABC transmembrane type-1" evidence="10">
    <location>
        <begin position="113"/>
        <end position="305"/>
    </location>
</feature>
<dbReference type="PANTHER" id="PTHR24223">
    <property type="entry name" value="ATP-BINDING CASSETTE SUB-FAMILY C"/>
    <property type="match status" value="1"/>
</dbReference>
<feature type="transmembrane region" description="Helical" evidence="8">
    <location>
        <begin position="760"/>
        <end position="777"/>
    </location>
</feature>
<name>A0AA39EV31_9HYME</name>
<feature type="domain" description="ABC transporter" evidence="9">
    <location>
        <begin position="939"/>
        <end position="1168"/>
    </location>
</feature>
<dbReference type="InterPro" id="IPR003593">
    <property type="entry name" value="AAA+_ATPase"/>
</dbReference>
<reference evidence="11" key="2">
    <citation type="submission" date="2023-03" db="EMBL/GenBank/DDBJ databases">
        <authorList>
            <person name="Inwood S.N."/>
            <person name="Skelly J.G."/>
            <person name="Guhlin J."/>
            <person name="Harrop T.W.R."/>
            <person name="Goldson S.G."/>
            <person name="Dearden P.K."/>
        </authorList>
    </citation>
    <scope>NUCLEOTIDE SEQUENCE</scope>
    <source>
        <strain evidence="11">Irish</strain>
        <tissue evidence="11">Whole body</tissue>
    </source>
</reference>
<evidence type="ECO:0000256" key="8">
    <source>
        <dbReference type="SAM" id="Phobius"/>
    </source>
</evidence>
<keyword evidence="12" id="KW-1185">Reference proteome</keyword>
<dbReference type="InterPro" id="IPR027417">
    <property type="entry name" value="P-loop_NTPase"/>
</dbReference>
<dbReference type="GO" id="GO:0140359">
    <property type="term" value="F:ABC-type transporter activity"/>
    <property type="evidence" value="ECO:0007669"/>
    <property type="project" value="InterPro"/>
</dbReference>
<dbReference type="InterPro" id="IPR050173">
    <property type="entry name" value="ABC_transporter_C-like"/>
</dbReference>
<keyword evidence="5" id="KW-0067">ATP-binding</keyword>
<dbReference type="CDD" id="cd03244">
    <property type="entry name" value="ABCC_MRP_domain2"/>
    <property type="match status" value="1"/>
</dbReference>
<evidence type="ECO:0000256" key="2">
    <source>
        <dbReference type="ARBA" id="ARBA00022448"/>
    </source>
</evidence>
<dbReference type="InterPro" id="IPR017871">
    <property type="entry name" value="ABC_transporter-like_CS"/>
</dbReference>
<dbReference type="Proteomes" id="UP001168990">
    <property type="component" value="Unassembled WGS sequence"/>
</dbReference>
<feature type="transmembrane region" description="Helical" evidence="8">
    <location>
        <begin position="872"/>
        <end position="895"/>
    </location>
</feature>
<comment type="subcellular location">
    <subcellularLocation>
        <location evidence="1">Membrane</location>
        <topology evidence="1">Multi-pass membrane protein</topology>
    </subcellularLocation>
</comment>
<evidence type="ECO:0000256" key="1">
    <source>
        <dbReference type="ARBA" id="ARBA00004141"/>
    </source>
</evidence>
<evidence type="ECO:0000313" key="11">
    <source>
        <dbReference type="EMBL" id="KAK0157349.1"/>
    </source>
</evidence>
<proteinExistence type="predicted"/>
<dbReference type="PROSITE" id="PS00211">
    <property type="entry name" value="ABC_TRANSPORTER_1"/>
    <property type="match status" value="1"/>
</dbReference>
<evidence type="ECO:0000313" key="12">
    <source>
        <dbReference type="Proteomes" id="UP001168990"/>
    </source>
</evidence>
<keyword evidence="7 8" id="KW-0472">Membrane</keyword>
<evidence type="ECO:0000256" key="5">
    <source>
        <dbReference type="ARBA" id="ARBA00022840"/>
    </source>
</evidence>
<keyword evidence="6 8" id="KW-1133">Transmembrane helix</keyword>
<dbReference type="PROSITE" id="PS50929">
    <property type="entry name" value="ABC_TM1F"/>
    <property type="match status" value="2"/>
</dbReference>
<dbReference type="InterPro" id="IPR036640">
    <property type="entry name" value="ABC1_TM_sf"/>
</dbReference>
<sequence>METKPCKITQTNPLVTANPINKLFFWWTIKLFRKGAHGNLKLEDLYHPLSSDESNYLADRLEKAWNEEMKKTNGIKKYKTNKDNNKKKSTESSIDPSLTKVIFRTFGLEYLYIGILLLFQSVVLRTMQPILQSWIISYFDNSNESGKTKTEVLLCTFGLILCTLGITFIMHHMNLASQQIGMRIRVACCSLIYRKSLRLSKLVLNSDAAGQMINLLSNDVNRFDLLPMVFAYLWIMPIAIIIIGYIMWQIMGLSTFAGIGALLLMAVPLQTYISIISGKLREKIAQLTDRRIQLMSEIIAGIQVLLSEVKLIKYSSYLRGIYLSLMVLTERTTLFITLITYVFMGNTMTAHITFALAGYFNILQLVGVIFFPQALIMCGEAVISIKRIQDFLLLDEISNSTSMDLVDVKTLKKQPVKSTGISTSVSVELKRVSASWISGQLPPTLCGVSLKINGGQLCSIIGPVGSGKSSLINVLLHELPLGAGIIELLQYDNGKSSGFIKEQGSFSSLKLSAEFNEILNQLNEDDTVEKEDNCIEIDVGNDTIDDEVKRIEDYEDKVFRRRSTIQMSRRISTRSYDSHLFMSNVRTIEVEEDDGEEIVTGKLSNQVFIRYFRKGGGIITLVLLVINFVLSQIVISGGDYWLSYWTNLETARRCIHDTLHHCKLSEKESISIVNDTLLGFYSLLDEDGLLPTNYAIYIYTILIVGCIVLSISRGRVLNRFSKDIGAMDEILPKTILEALQIVLVMIGVLIVIIIVNPWMAVPIIIIGIIFYIIQRYCHNTIQDIKRLESVAKSPVFSHVSTTLNGLSTIRSRGSDVQIMLCKQFDEYQNNHTSAWYLSLVTTSAFGFIFDFISCIFTACVCFSFIFMDRDNIFGGSVGLAISQSLILSGMLQYGIRLLTEVCSEMTAIERIVQYTDLPREPFGESSSHLSEHWLSHGKIQMKNVFFSYKKGDPPVLKNMDFILEAGWKVGIVGRTGAGKSSIIAAIFRLADDGLQGEILIDGKDLMSIGLEDLRTNISIIPQQPILFSESLRYNLDPFSKHSDDVLCSVLREVELYNISLDQWVSEGGTNFSVGQRQLICLARAILRNNRILILDEATANIDPGTDALIQRLIRSKFVNCTVITIAHRLNTIIDSDKVLVMENGRVVEFADPYDLLVGNPDGYFSRMVAETGEVMAKQLLEDAKTYHNSRLLSIHST</sequence>
<dbReference type="Pfam" id="PF00005">
    <property type="entry name" value="ABC_tran"/>
    <property type="match status" value="2"/>
</dbReference>
<dbReference type="GO" id="GO:0016887">
    <property type="term" value="F:ATP hydrolysis activity"/>
    <property type="evidence" value="ECO:0007669"/>
    <property type="project" value="InterPro"/>
</dbReference>
<keyword evidence="2" id="KW-0813">Transport</keyword>
<dbReference type="InterPro" id="IPR003439">
    <property type="entry name" value="ABC_transporter-like_ATP-bd"/>
</dbReference>
<dbReference type="InterPro" id="IPR044746">
    <property type="entry name" value="ABCC_6TM_D1"/>
</dbReference>
<keyword evidence="4" id="KW-0547">Nucleotide-binding</keyword>
<feature type="transmembrane region" description="Helical" evidence="8">
    <location>
        <begin position="151"/>
        <end position="170"/>
    </location>
</feature>
<dbReference type="SUPFAM" id="SSF52540">
    <property type="entry name" value="P-loop containing nucleoside triphosphate hydrolases"/>
    <property type="match status" value="2"/>
</dbReference>
<keyword evidence="3 8" id="KW-0812">Transmembrane</keyword>
<feature type="transmembrane region" description="Helical" evidence="8">
    <location>
        <begin position="694"/>
        <end position="714"/>
    </location>
</feature>
<evidence type="ECO:0000256" key="7">
    <source>
        <dbReference type="ARBA" id="ARBA00023136"/>
    </source>
</evidence>
<dbReference type="GO" id="GO:0005524">
    <property type="term" value="F:ATP binding"/>
    <property type="evidence" value="ECO:0007669"/>
    <property type="project" value="UniProtKB-KW"/>
</dbReference>
<feature type="transmembrane region" description="Helical" evidence="8">
    <location>
        <begin position="320"/>
        <end position="344"/>
    </location>
</feature>
<evidence type="ECO:0000259" key="9">
    <source>
        <dbReference type="PROSITE" id="PS50893"/>
    </source>
</evidence>
<feature type="domain" description="ABC transmembrane type-1" evidence="10">
    <location>
        <begin position="712"/>
        <end position="901"/>
    </location>
</feature>
<feature type="transmembrane region" description="Helical" evidence="8">
    <location>
        <begin position="834"/>
        <end position="866"/>
    </location>
</feature>
<dbReference type="PANTHER" id="PTHR24223:SF415">
    <property type="entry name" value="FI20190P1"/>
    <property type="match status" value="1"/>
</dbReference>